<evidence type="ECO:0000313" key="4">
    <source>
        <dbReference type="EMBL" id="TJZ99803.1"/>
    </source>
</evidence>
<feature type="domain" description="CsbD-like" evidence="3">
    <location>
        <begin position="6"/>
        <end position="57"/>
    </location>
</feature>
<comment type="caution">
    <text evidence="4">The sequence shown here is derived from an EMBL/GenBank/DDBJ whole genome shotgun (WGS) entry which is preliminary data.</text>
</comment>
<dbReference type="InterPro" id="IPR008462">
    <property type="entry name" value="CsbD"/>
</dbReference>
<name>A0A4U0RUC9_9ACTN</name>
<reference evidence="4 5" key="1">
    <citation type="submission" date="2019-04" db="EMBL/GenBank/DDBJ databases">
        <title>Streptomyces oryziradicis sp. nov., a novel actinomycete isolated from rhizosphere soil of rice (Oryza sativa L.).</title>
        <authorList>
            <person name="Li C."/>
        </authorList>
    </citation>
    <scope>NUCLEOTIDE SEQUENCE [LARGE SCALE GENOMIC DNA]</scope>
    <source>
        <strain evidence="4 5">NEAU-C40</strain>
    </source>
</reference>
<dbReference type="SUPFAM" id="SSF69047">
    <property type="entry name" value="Hypothetical protein YjbJ"/>
    <property type="match status" value="1"/>
</dbReference>
<dbReference type="Proteomes" id="UP000305778">
    <property type="component" value="Unassembled WGS sequence"/>
</dbReference>
<organism evidence="4 5">
    <name type="scientific">Actinacidiphila oryziradicis</name>
    <dbReference type="NCBI Taxonomy" id="2571141"/>
    <lineage>
        <taxon>Bacteria</taxon>
        <taxon>Bacillati</taxon>
        <taxon>Actinomycetota</taxon>
        <taxon>Actinomycetes</taxon>
        <taxon>Kitasatosporales</taxon>
        <taxon>Streptomycetaceae</taxon>
        <taxon>Actinacidiphila</taxon>
    </lineage>
</organism>
<accession>A0A4U0RUC9</accession>
<keyword evidence="5" id="KW-1185">Reference proteome</keyword>
<dbReference type="AlphaFoldDB" id="A0A4U0RUC9"/>
<feature type="compositionally biased region" description="Basic and acidic residues" evidence="2">
    <location>
        <begin position="47"/>
        <end position="57"/>
    </location>
</feature>
<evidence type="ECO:0000313" key="5">
    <source>
        <dbReference type="Proteomes" id="UP000305778"/>
    </source>
</evidence>
<sequence length="57" mass="6257">MSIAKKIKAKKQELKGRIKQGAGRTTGNTRLKTEGKTDRVAGNLKQSGEKAKDAFKR</sequence>
<dbReference type="OrthoDB" id="2143260at2"/>
<comment type="similarity">
    <text evidence="1">Belongs to the UPF0337 (CsbD) family.</text>
</comment>
<evidence type="ECO:0000256" key="2">
    <source>
        <dbReference type="SAM" id="MobiDB-lite"/>
    </source>
</evidence>
<gene>
    <name evidence="4" type="ORF">FCI23_44460</name>
</gene>
<protein>
    <submittedName>
        <fullName evidence="4">CsbD family protein</fullName>
    </submittedName>
</protein>
<dbReference type="EMBL" id="SUMC01000096">
    <property type="protein sequence ID" value="TJZ99803.1"/>
    <property type="molecule type" value="Genomic_DNA"/>
</dbReference>
<dbReference type="Pfam" id="PF05532">
    <property type="entry name" value="CsbD"/>
    <property type="match status" value="1"/>
</dbReference>
<dbReference type="InterPro" id="IPR036629">
    <property type="entry name" value="YjbJ_sf"/>
</dbReference>
<dbReference type="RefSeq" id="WP_136729736.1">
    <property type="nucleotide sequence ID" value="NZ_SUMC01000096.1"/>
</dbReference>
<feature type="region of interest" description="Disordered" evidence="2">
    <location>
        <begin position="1"/>
        <end position="57"/>
    </location>
</feature>
<evidence type="ECO:0000259" key="3">
    <source>
        <dbReference type="Pfam" id="PF05532"/>
    </source>
</evidence>
<proteinExistence type="inferred from homology"/>
<dbReference type="Gene3D" id="1.10.1470.10">
    <property type="entry name" value="YjbJ"/>
    <property type="match status" value="1"/>
</dbReference>
<evidence type="ECO:0000256" key="1">
    <source>
        <dbReference type="ARBA" id="ARBA00009129"/>
    </source>
</evidence>